<gene>
    <name evidence="2" type="ORF">CTEN210_00545</name>
</gene>
<name>A0AAD3GYT5_9STRA</name>
<organism evidence="2 3">
    <name type="scientific">Chaetoceros tenuissimus</name>
    <dbReference type="NCBI Taxonomy" id="426638"/>
    <lineage>
        <taxon>Eukaryota</taxon>
        <taxon>Sar</taxon>
        <taxon>Stramenopiles</taxon>
        <taxon>Ochrophyta</taxon>
        <taxon>Bacillariophyta</taxon>
        <taxon>Coscinodiscophyceae</taxon>
        <taxon>Chaetocerotophycidae</taxon>
        <taxon>Chaetocerotales</taxon>
        <taxon>Chaetocerotaceae</taxon>
        <taxon>Chaetoceros</taxon>
    </lineage>
</organism>
<accession>A0AAD3GYT5</accession>
<comment type="caution">
    <text evidence="2">The sequence shown here is derived from an EMBL/GenBank/DDBJ whole genome shotgun (WGS) entry which is preliminary data.</text>
</comment>
<feature type="region of interest" description="Disordered" evidence="1">
    <location>
        <begin position="372"/>
        <end position="392"/>
    </location>
</feature>
<proteinExistence type="predicted"/>
<dbReference type="Proteomes" id="UP001054902">
    <property type="component" value="Unassembled WGS sequence"/>
</dbReference>
<dbReference type="Gene3D" id="1.25.40.20">
    <property type="entry name" value="Ankyrin repeat-containing domain"/>
    <property type="match status" value="1"/>
</dbReference>
<dbReference type="EMBL" id="BLLK01000019">
    <property type="protein sequence ID" value="GFH44071.1"/>
    <property type="molecule type" value="Genomic_DNA"/>
</dbReference>
<evidence type="ECO:0000313" key="2">
    <source>
        <dbReference type="EMBL" id="GFH44071.1"/>
    </source>
</evidence>
<keyword evidence="3" id="KW-1185">Reference proteome</keyword>
<evidence type="ECO:0000313" key="3">
    <source>
        <dbReference type="Proteomes" id="UP001054902"/>
    </source>
</evidence>
<dbReference type="SUPFAM" id="SSF48403">
    <property type="entry name" value="Ankyrin repeat"/>
    <property type="match status" value="1"/>
</dbReference>
<feature type="compositionally biased region" description="Basic residues" evidence="1">
    <location>
        <begin position="383"/>
        <end position="392"/>
    </location>
</feature>
<evidence type="ECO:0008006" key="4">
    <source>
        <dbReference type="Google" id="ProtNLM"/>
    </source>
</evidence>
<dbReference type="AlphaFoldDB" id="A0AAD3GYT5"/>
<protein>
    <recommendedName>
        <fullName evidence="4">Ankyrin repeat protein</fullName>
    </recommendedName>
</protein>
<reference evidence="2 3" key="1">
    <citation type="journal article" date="2021" name="Sci. Rep.">
        <title>The genome of the diatom Chaetoceros tenuissimus carries an ancient integrated fragment of an extant virus.</title>
        <authorList>
            <person name="Hongo Y."/>
            <person name="Kimura K."/>
            <person name="Takaki Y."/>
            <person name="Yoshida Y."/>
            <person name="Baba S."/>
            <person name="Kobayashi G."/>
            <person name="Nagasaki K."/>
            <person name="Hano T."/>
            <person name="Tomaru Y."/>
        </authorList>
    </citation>
    <scope>NUCLEOTIDE SEQUENCE [LARGE SCALE GENOMIC DNA]</scope>
    <source>
        <strain evidence="2 3">NIES-3715</strain>
    </source>
</reference>
<dbReference type="InterPro" id="IPR036770">
    <property type="entry name" value="Ankyrin_rpt-contain_sf"/>
</dbReference>
<sequence length="392" mass="45118">MDISTFQSNLDFIKSLYFHEEWKDEVCKKEILEALNECNQKIEKAFGKSMHMLWDHKPSVEAVEKVAKKFPSTLSCIDKNGRIPIQHAAVGYGFEYVPILAKEGIKHNVGGDNARGGLLTADPYKNWGWNTLQILSNVGDDDNDAKRLHMLKELRKSGLLLKKDIQEQNLLMYSCWEESKRRFQYFADWDQNALLETRIHNKPLIHYLASQSEKRIIVILKAGFKYHANIGGLLFIKDDQGTTALDCLYNEKGVEKTMSLLHDILSPKCDYPILHHVFVQAPQHKDIFMKKFPWAFHLKDHNGRTVHQAVLAAGPNIMNKNDMILATLTDNQIQTKDPITTLYPFAAMAVGEHADLENTFYLLRRQPSVMDWHSRSDNGGSSNRRKRRKIQK</sequence>
<evidence type="ECO:0000256" key="1">
    <source>
        <dbReference type="SAM" id="MobiDB-lite"/>
    </source>
</evidence>